<dbReference type="InterPro" id="IPR010987">
    <property type="entry name" value="Glutathione-S-Trfase_C-like"/>
</dbReference>
<dbReference type="SUPFAM" id="SSF52833">
    <property type="entry name" value="Thioredoxin-like"/>
    <property type="match status" value="1"/>
</dbReference>
<dbReference type="InterPro" id="IPR004045">
    <property type="entry name" value="Glutathione_S-Trfase_N"/>
</dbReference>
<organism evidence="3 4">
    <name type="scientific">Saprolegnia diclina (strain VS20)</name>
    <dbReference type="NCBI Taxonomy" id="1156394"/>
    <lineage>
        <taxon>Eukaryota</taxon>
        <taxon>Sar</taxon>
        <taxon>Stramenopiles</taxon>
        <taxon>Oomycota</taxon>
        <taxon>Saprolegniomycetes</taxon>
        <taxon>Saprolegniales</taxon>
        <taxon>Saprolegniaceae</taxon>
        <taxon>Saprolegnia</taxon>
    </lineage>
</organism>
<dbReference type="InterPro" id="IPR040079">
    <property type="entry name" value="Glutathione_S-Trfase"/>
</dbReference>
<dbReference type="OrthoDB" id="420389at2759"/>
<dbReference type="PROSITE" id="PS50404">
    <property type="entry name" value="GST_NTER"/>
    <property type="match status" value="1"/>
</dbReference>
<dbReference type="InterPro" id="IPR036249">
    <property type="entry name" value="Thioredoxin-like_sf"/>
</dbReference>
<dbReference type="Gene3D" id="1.20.1050.10">
    <property type="match status" value="1"/>
</dbReference>
<dbReference type="eggNOG" id="KOG1695">
    <property type="taxonomic scope" value="Eukaryota"/>
</dbReference>
<feature type="domain" description="GST C-terminal" evidence="2">
    <location>
        <begin position="83"/>
        <end position="203"/>
    </location>
</feature>
<keyword evidence="4" id="KW-1185">Reference proteome</keyword>
<dbReference type="Pfam" id="PF02798">
    <property type="entry name" value="GST_N"/>
    <property type="match status" value="1"/>
</dbReference>
<dbReference type="GO" id="GO:0004364">
    <property type="term" value="F:glutathione transferase activity"/>
    <property type="evidence" value="ECO:0007669"/>
    <property type="project" value="TreeGrafter"/>
</dbReference>
<name>T0SFB7_SAPDV</name>
<sequence>MAELHLNYLNIPARGELTRLLCAYGDLPLSETRYSFREYFAAKAELDLPFNQVPTLHVDGKVFAQSIAIARYVAKRVGLYPSNALLALAADSVVDAISDVYSEVCPVVYAKMDAETRATKLAHLNTNVLPNALAALERRLAGDYFAGESLSFADIYLLDLFDNVVAGFPGQITVPTQAYPKLEALVTALRKSDKLHAYYASKL</sequence>
<dbReference type="InParanoid" id="T0SFB7"/>
<dbReference type="PANTHER" id="PTHR11571:SF252">
    <property type="entry name" value="GLUTATHIONE S-TRANSFERASE"/>
    <property type="match status" value="1"/>
</dbReference>
<dbReference type="EMBL" id="JH767134">
    <property type="protein sequence ID" value="EQC41637.1"/>
    <property type="molecule type" value="Genomic_DNA"/>
</dbReference>
<evidence type="ECO:0000259" key="1">
    <source>
        <dbReference type="PROSITE" id="PS50404"/>
    </source>
</evidence>
<dbReference type="SFLD" id="SFLDS00019">
    <property type="entry name" value="Glutathione_Transferase_(cytos"/>
    <property type="match status" value="1"/>
</dbReference>
<dbReference type="VEuPathDB" id="FungiDB:SDRG_01595"/>
<dbReference type="AlphaFoldDB" id="T0SFB7"/>
<dbReference type="GeneID" id="19942322"/>
<dbReference type="STRING" id="1156394.T0SFB7"/>
<protein>
    <recommendedName>
        <fullName evidence="5">Glutathione S-transferase</fullName>
    </recommendedName>
</protein>
<proteinExistence type="predicted"/>
<dbReference type="Proteomes" id="UP000030762">
    <property type="component" value="Unassembled WGS sequence"/>
</dbReference>
<dbReference type="SUPFAM" id="SSF47616">
    <property type="entry name" value="GST C-terminal domain-like"/>
    <property type="match status" value="1"/>
</dbReference>
<dbReference type="InterPro" id="IPR050213">
    <property type="entry name" value="GST_superfamily"/>
</dbReference>
<dbReference type="GO" id="GO:0006749">
    <property type="term" value="P:glutathione metabolic process"/>
    <property type="evidence" value="ECO:0007669"/>
    <property type="project" value="TreeGrafter"/>
</dbReference>
<reference evidence="3 4" key="1">
    <citation type="submission" date="2012-04" db="EMBL/GenBank/DDBJ databases">
        <title>The Genome Sequence of Saprolegnia declina VS20.</title>
        <authorList>
            <consortium name="The Broad Institute Genome Sequencing Platform"/>
            <person name="Russ C."/>
            <person name="Nusbaum C."/>
            <person name="Tyler B."/>
            <person name="van West P."/>
            <person name="Dieguez-Uribeondo J."/>
            <person name="de Bruijn I."/>
            <person name="Tripathy S."/>
            <person name="Jiang R."/>
            <person name="Young S.K."/>
            <person name="Zeng Q."/>
            <person name="Gargeya S."/>
            <person name="Fitzgerald M."/>
            <person name="Haas B."/>
            <person name="Abouelleil A."/>
            <person name="Alvarado L."/>
            <person name="Arachchi H.M."/>
            <person name="Berlin A."/>
            <person name="Chapman S.B."/>
            <person name="Goldberg J."/>
            <person name="Griggs A."/>
            <person name="Gujja S."/>
            <person name="Hansen M."/>
            <person name="Howarth C."/>
            <person name="Imamovic A."/>
            <person name="Larimer J."/>
            <person name="McCowen C."/>
            <person name="Montmayeur A."/>
            <person name="Murphy C."/>
            <person name="Neiman D."/>
            <person name="Pearson M."/>
            <person name="Priest M."/>
            <person name="Roberts A."/>
            <person name="Saif S."/>
            <person name="Shea T."/>
            <person name="Sisk P."/>
            <person name="Sykes S."/>
            <person name="Wortman J."/>
            <person name="Nusbaum C."/>
            <person name="Birren B."/>
        </authorList>
    </citation>
    <scope>NUCLEOTIDE SEQUENCE [LARGE SCALE GENOMIC DNA]</scope>
    <source>
        <strain evidence="3 4">VS20</strain>
    </source>
</reference>
<gene>
    <name evidence="3" type="ORF">SDRG_01595</name>
</gene>
<feature type="domain" description="GST N-terminal" evidence="1">
    <location>
        <begin position="2"/>
        <end position="81"/>
    </location>
</feature>
<dbReference type="SFLD" id="SFLDG01205">
    <property type="entry name" value="AMPS.1"/>
    <property type="match status" value="1"/>
</dbReference>
<evidence type="ECO:0000313" key="4">
    <source>
        <dbReference type="Proteomes" id="UP000030762"/>
    </source>
</evidence>
<dbReference type="OMA" id="DMIMILP"/>
<evidence type="ECO:0000259" key="2">
    <source>
        <dbReference type="PROSITE" id="PS50405"/>
    </source>
</evidence>
<dbReference type="RefSeq" id="XP_008605351.1">
    <property type="nucleotide sequence ID" value="XM_008607129.1"/>
</dbReference>
<dbReference type="InterPro" id="IPR036282">
    <property type="entry name" value="Glutathione-S-Trfase_C_sf"/>
</dbReference>
<evidence type="ECO:0000313" key="3">
    <source>
        <dbReference type="EMBL" id="EQC41637.1"/>
    </source>
</evidence>
<dbReference type="Gene3D" id="3.40.30.10">
    <property type="entry name" value="Glutaredoxin"/>
    <property type="match status" value="1"/>
</dbReference>
<dbReference type="InterPro" id="IPR004046">
    <property type="entry name" value="GST_C"/>
</dbReference>
<dbReference type="CDD" id="cd03039">
    <property type="entry name" value="GST_N_Sigma_like"/>
    <property type="match status" value="1"/>
</dbReference>
<accession>T0SFB7</accession>
<dbReference type="PANTHER" id="PTHR11571">
    <property type="entry name" value="GLUTATHIONE S-TRANSFERASE"/>
    <property type="match status" value="1"/>
</dbReference>
<dbReference type="CDD" id="cd03192">
    <property type="entry name" value="GST_C_Sigma_like"/>
    <property type="match status" value="1"/>
</dbReference>
<dbReference type="SFLD" id="SFLDG00363">
    <property type="entry name" value="AMPS_(cytGST):_Alpha-__Mu-__Pi"/>
    <property type="match status" value="1"/>
</dbReference>
<dbReference type="Pfam" id="PF14497">
    <property type="entry name" value="GST_C_3"/>
    <property type="match status" value="1"/>
</dbReference>
<dbReference type="PROSITE" id="PS50405">
    <property type="entry name" value="GST_CTER"/>
    <property type="match status" value="1"/>
</dbReference>
<evidence type="ECO:0008006" key="5">
    <source>
        <dbReference type="Google" id="ProtNLM"/>
    </source>
</evidence>